<comment type="caution">
    <text evidence="1">The sequence shown here is derived from an EMBL/GenBank/DDBJ whole genome shotgun (WGS) entry which is preliminary data.</text>
</comment>
<dbReference type="AlphaFoldDB" id="A0A1E7KVQ5"/>
<evidence type="ECO:0000313" key="2">
    <source>
        <dbReference type="Proteomes" id="UP000176005"/>
    </source>
</evidence>
<dbReference type="Proteomes" id="UP000176005">
    <property type="component" value="Unassembled WGS sequence"/>
</dbReference>
<proteinExistence type="predicted"/>
<evidence type="ECO:0000313" key="1">
    <source>
        <dbReference type="EMBL" id="OEV08005.1"/>
    </source>
</evidence>
<accession>A0A1E7KVQ5</accession>
<keyword evidence="2" id="KW-1185">Reference proteome</keyword>
<sequence length="59" mass="5943">MIDVTSHINESAELSSVEVTDAEGVVFTDYTPVLATPGAFLGGVAIASATVAAFEQGQG</sequence>
<dbReference type="EMBL" id="LJGW01000447">
    <property type="protein sequence ID" value="OEV08005.1"/>
    <property type="molecule type" value="Genomic_DNA"/>
</dbReference>
<dbReference type="RefSeq" id="WP_070019922.1">
    <property type="nucleotide sequence ID" value="NZ_LJGW01000447.1"/>
</dbReference>
<gene>
    <name evidence="1" type="ORF">AN218_28065</name>
</gene>
<dbReference type="PATRIC" id="fig|518642.10.peg.6481"/>
<reference evidence="1 2" key="1">
    <citation type="journal article" date="2016" name="Front. Microbiol.">
        <title>Comparative Genomics Analysis of Streptomyces Species Reveals Their Adaptation to the Marine Environment and Their Diversity at the Genomic Level.</title>
        <authorList>
            <person name="Tian X."/>
            <person name="Zhang Z."/>
            <person name="Yang T."/>
            <person name="Chen M."/>
            <person name="Li J."/>
            <person name="Chen F."/>
            <person name="Yang J."/>
            <person name="Li W."/>
            <person name="Zhang B."/>
            <person name="Zhang Z."/>
            <person name="Wu J."/>
            <person name="Zhang C."/>
            <person name="Long L."/>
            <person name="Xiao J."/>
        </authorList>
    </citation>
    <scope>NUCLEOTIDE SEQUENCE [LARGE SCALE GENOMIC DNA]</scope>
    <source>
        <strain evidence="1 2">SCSIO 10429</strain>
    </source>
</reference>
<organism evidence="1 2">
    <name type="scientific">Streptomyces nanshensis</name>
    <dbReference type="NCBI Taxonomy" id="518642"/>
    <lineage>
        <taxon>Bacteria</taxon>
        <taxon>Bacillati</taxon>
        <taxon>Actinomycetota</taxon>
        <taxon>Actinomycetes</taxon>
        <taxon>Kitasatosporales</taxon>
        <taxon>Streptomycetaceae</taxon>
        <taxon>Streptomyces</taxon>
    </lineage>
</organism>
<protein>
    <submittedName>
        <fullName evidence="1">Uncharacterized protein</fullName>
    </submittedName>
</protein>
<name>A0A1E7KVQ5_9ACTN</name>